<dbReference type="OrthoDB" id="9804758at2"/>
<evidence type="ECO:0000259" key="1">
    <source>
        <dbReference type="Pfam" id="PF03205"/>
    </source>
</evidence>
<dbReference type="Gene3D" id="3.40.50.300">
    <property type="entry name" value="P-loop containing nucleotide triphosphate hydrolases"/>
    <property type="match status" value="1"/>
</dbReference>
<dbReference type="GO" id="GO:0005525">
    <property type="term" value="F:GTP binding"/>
    <property type="evidence" value="ECO:0007669"/>
    <property type="project" value="InterPro"/>
</dbReference>
<dbReference type="SUPFAM" id="SSF52540">
    <property type="entry name" value="P-loop containing nucleoside triphosphate hydrolases"/>
    <property type="match status" value="1"/>
</dbReference>
<dbReference type="Pfam" id="PF03205">
    <property type="entry name" value="MobB"/>
    <property type="match status" value="1"/>
</dbReference>
<feature type="domain" description="Molybdopterin-guanine dinucleotide biosynthesis protein B (MobB)" evidence="1">
    <location>
        <begin position="4"/>
        <end position="135"/>
    </location>
</feature>
<dbReference type="InterPro" id="IPR027417">
    <property type="entry name" value="P-loop_NTPase"/>
</dbReference>
<dbReference type="GO" id="GO:0006777">
    <property type="term" value="P:Mo-molybdopterin cofactor biosynthetic process"/>
    <property type="evidence" value="ECO:0007669"/>
    <property type="project" value="InterPro"/>
</dbReference>
<accession>A0A2C9CS82</accession>
<dbReference type="RefSeq" id="WP_097929641.1">
    <property type="nucleotide sequence ID" value="NZ_OCTN01000003.1"/>
</dbReference>
<dbReference type="PANTHER" id="PTHR40072">
    <property type="entry name" value="MOLYBDOPTERIN-GUANINE DINUCLEOTIDE BIOSYNTHESIS ADAPTER PROTEIN-RELATED"/>
    <property type="match status" value="1"/>
</dbReference>
<dbReference type="InterPro" id="IPR052539">
    <property type="entry name" value="MGD_biosynthesis_adapter"/>
</dbReference>
<protein>
    <submittedName>
        <fullName evidence="2">Molybdopterin-guanine dinucleotide biosynthesis protein B</fullName>
    </submittedName>
</protein>
<name>A0A2C9CS82_9RHOB</name>
<reference evidence="3" key="1">
    <citation type="submission" date="2017-09" db="EMBL/GenBank/DDBJ databases">
        <authorList>
            <person name="Varghese N."/>
            <person name="Submissions S."/>
        </authorList>
    </citation>
    <scope>NUCLEOTIDE SEQUENCE [LARGE SCALE GENOMIC DNA]</scope>
    <source>
        <strain evidence="3">C7</strain>
    </source>
</reference>
<sequence>MRVYGITGWKNSGKTTLVERLVDDITARGFSVSTVKHAHHSFDVDHPGKDSFRHRTAGAQQVMLASRNRWALMHELRGDAEPSLDELLEHLEPVDLILIEGYKRDRHAKVEAHRAATGQPLIAAEDDTIRAVASDATPSGLNVPVLDLNNTRAIADFILAEVGLL</sequence>
<dbReference type="InterPro" id="IPR004435">
    <property type="entry name" value="MobB_dom"/>
</dbReference>
<dbReference type="PANTHER" id="PTHR40072:SF1">
    <property type="entry name" value="MOLYBDOPTERIN-GUANINE DINUCLEOTIDE BIOSYNTHESIS ADAPTER PROTEIN"/>
    <property type="match status" value="1"/>
</dbReference>
<proteinExistence type="predicted"/>
<dbReference type="NCBIfam" id="TIGR00176">
    <property type="entry name" value="mobB"/>
    <property type="match status" value="1"/>
</dbReference>
<gene>
    <name evidence="2" type="ORF">SAMN06273572_103105</name>
</gene>
<dbReference type="CDD" id="cd03116">
    <property type="entry name" value="MobB"/>
    <property type="match status" value="1"/>
</dbReference>
<keyword evidence="3" id="KW-1185">Reference proteome</keyword>
<dbReference type="Proteomes" id="UP000220034">
    <property type="component" value="Unassembled WGS sequence"/>
</dbReference>
<dbReference type="AlphaFoldDB" id="A0A2C9CS82"/>
<evidence type="ECO:0000313" key="2">
    <source>
        <dbReference type="EMBL" id="SOH94078.1"/>
    </source>
</evidence>
<evidence type="ECO:0000313" key="3">
    <source>
        <dbReference type="Proteomes" id="UP000220034"/>
    </source>
</evidence>
<organism evidence="2 3">
    <name type="scientific">Pontivivens marinum</name>
    <dbReference type="NCBI Taxonomy" id="1690039"/>
    <lineage>
        <taxon>Bacteria</taxon>
        <taxon>Pseudomonadati</taxon>
        <taxon>Pseudomonadota</taxon>
        <taxon>Alphaproteobacteria</taxon>
        <taxon>Rhodobacterales</taxon>
        <taxon>Paracoccaceae</taxon>
        <taxon>Pontivivens</taxon>
    </lineage>
</organism>
<dbReference type="EMBL" id="OCTN01000003">
    <property type="protein sequence ID" value="SOH94078.1"/>
    <property type="molecule type" value="Genomic_DNA"/>
</dbReference>